<keyword evidence="5" id="KW-1185">Reference proteome</keyword>
<feature type="signal peptide" evidence="2">
    <location>
        <begin position="1"/>
        <end position="21"/>
    </location>
</feature>
<evidence type="ECO:0000256" key="2">
    <source>
        <dbReference type="SAM" id="SignalP"/>
    </source>
</evidence>
<evidence type="ECO:0000259" key="3">
    <source>
        <dbReference type="Pfam" id="PF00497"/>
    </source>
</evidence>
<proteinExistence type="predicted"/>
<evidence type="ECO:0000313" key="4">
    <source>
        <dbReference type="EMBL" id="MEC5386475.1"/>
    </source>
</evidence>
<dbReference type="Gene3D" id="3.40.190.10">
    <property type="entry name" value="Periplasmic binding protein-like II"/>
    <property type="match status" value="2"/>
</dbReference>
<keyword evidence="1 2" id="KW-0732">Signal</keyword>
<organism evidence="4 5">
    <name type="scientific">Uliginosibacterium silvisoli</name>
    <dbReference type="NCBI Taxonomy" id="3114758"/>
    <lineage>
        <taxon>Bacteria</taxon>
        <taxon>Pseudomonadati</taxon>
        <taxon>Pseudomonadota</taxon>
        <taxon>Betaproteobacteria</taxon>
        <taxon>Rhodocyclales</taxon>
        <taxon>Zoogloeaceae</taxon>
        <taxon>Uliginosibacterium</taxon>
    </lineage>
</organism>
<dbReference type="EMBL" id="JAYXHS010000002">
    <property type="protein sequence ID" value="MEC5386475.1"/>
    <property type="molecule type" value="Genomic_DNA"/>
</dbReference>
<dbReference type="PANTHER" id="PTHR35936">
    <property type="entry name" value="MEMBRANE-BOUND LYTIC MUREIN TRANSGLYCOSYLASE F"/>
    <property type="match status" value="1"/>
</dbReference>
<feature type="domain" description="Solute-binding protein family 3/N-terminal" evidence="3">
    <location>
        <begin position="29"/>
        <end position="246"/>
    </location>
</feature>
<evidence type="ECO:0000313" key="5">
    <source>
        <dbReference type="Proteomes" id="UP001331561"/>
    </source>
</evidence>
<dbReference type="InterPro" id="IPR001638">
    <property type="entry name" value="Solute-binding_3/MltF_N"/>
</dbReference>
<reference evidence="4 5" key="1">
    <citation type="submission" date="2024-01" db="EMBL/GenBank/DDBJ databases">
        <title>Uliginosibacterium soil sp. nov.</title>
        <authorList>
            <person name="Lv Y."/>
        </authorList>
    </citation>
    <scope>NUCLEOTIDE SEQUENCE [LARGE SCALE GENOMIC DNA]</scope>
    <source>
        <strain evidence="4 5">H3</strain>
    </source>
</reference>
<evidence type="ECO:0000256" key="1">
    <source>
        <dbReference type="ARBA" id="ARBA00022729"/>
    </source>
</evidence>
<feature type="chain" id="PRO_5046708833" evidence="2">
    <location>
        <begin position="22"/>
        <end position="255"/>
    </location>
</feature>
<dbReference type="Proteomes" id="UP001331561">
    <property type="component" value="Unassembled WGS sequence"/>
</dbReference>
<gene>
    <name evidence="4" type="ORF">VVD49_12125</name>
</gene>
<dbReference type="Pfam" id="PF00497">
    <property type="entry name" value="SBP_bac_3"/>
    <property type="match status" value="1"/>
</dbReference>
<dbReference type="PANTHER" id="PTHR35936:SF25">
    <property type="entry name" value="ABC TRANSPORTER SUBSTRATE-BINDING PROTEIN"/>
    <property type="match status" value="1"/>
</dbReference>
<dbReference type="SUPFAM" id="SSF53850">
    <property type="entry name" value="Periplasmic binding protein-like II"/>
    <property type="match status" value="1"/>
</dbReference>
<comment type="caution">
    <text evidence="4">The sequence shown here is derived from an EMBL/GenBank/DDBJ whole genome shotgun (WGS) entry which is preliminary data.</text>
</comment>
<protein>
    <submittedName>
        <fullName evidence="4">Transporter substrate-binding domain-containing protein</fullName>
    </submittedName>
</protein>
<dbReference type="RefSeq" id="WP_327599440.1">
    <property type="nucleotide sequence ID" value="NZ_JAYXHS010000002.1"/>
</dbReference>
<sequence>MWRSAWCALSLLTLASSASHAETVSVVSPDYWCPYSCKAGSPREGYIVDVLRQILERHGHVLRYENENYARALQEARQGRYTLITTVYPEEAPGFSFTHEPIARASYCFYTRVGNPWRYTGPASLEHVRIGVIKGYSYGPQLNKLIQGKPDSFDLQTGDALTSRLAAMVFMSRLDGFIEDDNVVRHLLATQPQIQLKESGCFAQDFTYVAVSPRFGNSRELAELIDKELRSLRKSGQLKEILSRYGLTDWAPPRR</sequence>
<accession>A0ABU6K654</accession>
<name>A0ABU6K654_9RHOO</name>